<accession>A0AAW0D713</accession>
<evidence type="ECO:0000313" key="2">
    <source>
        <dbReference type="Proteomes" id="UP001362999"/>
    </source>
</evidence>
<dbReference type="EMBL" id="JAWWNJ010000010">
    <property type="protein sequence ID" value="KAK7046221.1"/>
    <property type="molecule type" value="Genomic_DNA"/>
</dbReference>
<comment type="caution">
    <text evidence="1">The sequence shown here is derived from an EMBL/GenBank/DDBJ whole genome shotgun (WGS) entry which is preliminary data.</text>
</comment>
<organism evidence="1 2">
    <name type="scientific">Favolaschia claudopus</name>
    <dbReference type="NCBI Taxonomy" id="2862362"/>
    <lineage>
        <taxon>Eukaryota</taxon>
        <taxon>Fungi</taxon>
        <taxon>Dikarya</taxon>
        <taxon>Basidiomycota</taxon>
        <taxon>Agaricomycotina</taxon>
        <taxon>Agaricomycetes</taxon>
        <taxon>Agaricomycetidae</taxon>
        <taxon>Agaricales</taxon>
        <taxon>Marasmiineae</taxon>
        <taxon>Mycenaceae</taxon>
        <taxon>Favolaschia</taxon>
    </lineage>
</organism>
<dbReference type="AlphaFoldDB" id="A0AAW0D713"/>
<protein>
    <submittedName>
        <fullName evidence="1">Uncharacterized protein</fullName>
    </submittedName>
</protein>
<keyword evidence="2" id="KW-1185">Reference proteome</keyword>
<name>A0AAW0D713_9AGAR</name>
<evidence type="ECO:0000313" key="1">
    <source>
        <dbReference type="EMBL" id="KAK7046221.1"/>
    </source>
</evidence>
<dbReference type="Proteomes" id="UP001362999">
    <property type="component" value="Unassembled WGS sequence"/>
</dbReference>
<gene>
    <name evidence="1" type="ORF">R3P38DRAFT_2765093</name>
</gene>
<sequence>MIPYYESANLPRPLVDSENHLIALLAPGPKGLRKLWVDTIFDAGGYAHRHYHFGEFGHLGNGRAMLRAGIWHGVEAMVVVNENAPAVEVEAPKPVSIIVFDPSCPRIKAFLEGIHQIKISGPGVVEARQILSSPSYKLISDYQNHLVHQSAERIFDFAKDKMDDILSTGLAVPAFEDSIFTMAQLDFDIEPVPGLNRDAALGMMEAMTFLGDYNSRLGGYLIYNKDGARFEVPPGITVIFPSGFQEFTITPVRKNERRYIFRQFCSAGVHRWVDKGGRTDAEFARDATLAEHAAWTNMRRSRGKDSAKLFSKLSEVVG</sequence>
<reference evidence="1 2" key="1">
    <citation type="journal article" date="2024" name="J Genomics">
        <title>Draft genome sequencing and assembly of Favolaschia claudopus CIRM-BRFM 2984 isolated from oak limbs.</title>
        <authorList>
            <person name="Navarro D."/>
            <person name="Drula E."/>
            <person name="Chaduli D."/>
            <person name="Cazenave R."/>
            <person name="Ahrendt S."/>
            <person name="Wang J."/>
            <person name="Lipzen A."/>
            <person name="Daum C."/>
            <person name="Barry K."/>
            <person name="Grigoriev I.V."/>
            <person name="Favel A."/>
            <person name="Rosso M.N."/>
            <person name="Martin F."/>
        </authorList>
    </citation>
    <scope>NUCLEOTIDE SEQUENCE [LARGE SCALE GENOMIC DNA]</scope>
    <source>
        <strain evidence="1 2">CIRM-BRFM 2984</strain>
    </source>
</reference>
<proteinExistence type="predicted"/>